<comment type="subcellular location">
    <subcellularLocation>
        <location evidence="4">Cytoplasm</location>
    </subcellularLocation>
</comment>
<dbReference type="NCBIfam" id="TIGR00667">
    <property type="entry name" value="aat"/>
    <property type="match status" value="1"/>
</dbReference>
<evidence type="ECO:0000313" key="6">
    <source>
        <dbReference type="Proteomes" id="UP000239907"/>
    </source>
</evidence>
<keyword evidence="3 4" id="KW-0012">Acyltransferase</keyword>
<evidence type="ECO:0000256" key="2">
    <source>
        <dbReference type="ARBA" id="ARBA00022679"/>
    </source>
</evidence>
<dbReference type="AlphaFoldDB" id="A0A2S7U5E2"/>
<comment type="caution">
    <text evidence="5">The sequence shown here is derived from an EMBL/GenBank/DDBJ whole genome shotgun (WGS) entry which is preliminary data.</text>
</comment>
<name>A0A2S7U5E2_9BACT</name>
<dbReference type="Pfam" id="PF03588">
    <property type="entry name" value="Leu_Phe_trans"/>
    <property type="match status" value="1"/>
</dbReference>
<comment type="similarity">
    <text evidence="4">Belongs to the L/F-transferase family.</text>
</comment>
<keyword evidence="6" id="KW-1185">Reference proteome</keyword>
<proteinExistence type="inferred from homology"/>
<dbReference type="GO" id="GO:0008914">
    <property type="term" value="F:leucyl-tRNA--protein transferase activity"/>
    <property type="evidence" value="ECO:0007669"/>
    <property type="project" value="UniProtKB-UniRule"/>
</dbReference>
<dbReference type="Gene3D" id="3.40.630.70">
    <property type="entry name" value="Leucyl/phenylalanyl-tRNA-protein transferase, C-terminal domain"/>
    <property type="match status" value="1"/>
</dbReference>
<dbReference type="PANTHER" id="PTHR30098:SF2">
    <property type="entry name" value="LEUCYL_PHENYLALANYL-TRNA--PROTEIN TRANSFERASE"/>
    <property type="match status" value="1"/>
</dbReference>
<dbReference type="PANTHER" id="PTHR30098">
    <property type="entry name" value="LEUCYL/PHENYLALANYL-TRNA--PROTEIN TRANSFERASE"/>
    <property type="match status" value="1"/>
</dbReference>
<dbReference type="GO" id="GO:0030163">
    <property type="term" value="P:protein catabolic process"/>
    <property type="evidence" value="ECO:0007669"/>
    <property type="project" value="UniProtKB-UniRule"/>
</dbReference>
<comment type="catalytic activity">
    <reaction evidence="4">
        <text>N-terminal L-arginyl-[protein] + L-leucyl-tRNA(Leu) = N-terminal L-leucyl-L-arginyl-[protein] + tRNA(Leu) + H(+)</text>
        <dbReference type="Rhea" id="RHEA:50416"/>
        <dbReference type="Rhea" id="RHEA-COMP:9613"/>
        <dbReference type="Rhea" id="RHEA-COMP:9622"/>
        <dbReference type="Rhea" id="RHEA-COMP:12672"/>
        <dbReference type="Rhea" id="RHEA-COMP:12673"/>
        <dbReference type="ChEBI" id="CHEBI:15378"/>
        <dbReference type="ChEBI" id="CHEBI:64719"/>
        <dbReference type="ChEBI" id="CHEBI:78442"/>
        <dbReference type="ChEBI" id="CHEBI:78494"/>
        <dbReference type="ChEBI" id="CHEBI:133044"/>
        <dbReference type="EC" id="2.3.2.6"/>
    </reaction>
</comment>
<dbReference type="HAMAP" id="MF_00688">
    <property type="entry name" value="Leu_Phe_trans"/>
    <property type="match status" value="1"/>
</dbReference>
<keyword evidence="2 4" id="KW-0808">Transferase</keyword>
<dbReference type="RefSeq" id="WP_105044748.1">
    <property type="nucleotide sequence ID" value="NZ_MQWA01000001.1"/>
</dbReference>
<reference evidence="5 6" key="1">
    <citation type="submission" date="2016-12" db="EMBL/GenBank/DDBJ databases">
        <title>Study of bacterial adaptation to deep sea.</title>
        <authorList>
            <person name="Song J."/>
            <person name="Yoshizawa S."/>
            <person name="Kogure K."/>
        </authorList>
    </citation>
    <scope>NUCLEOTIDE SEQUENCE [LARGE SCALE GENOMIC DNA]</scope>
    <source>
        <strain evidence="5 6">SAORIC-165</strain>
    </source>
</reference>
<protein>
    <recommendedName>
        <fullName evidence="4">Leucyl/phenylalanyl-tRNA--protein transferase</fullName>
        <ecNumber evidence="4">2.3.2.6</ecNumber>
    </recommendedName>
    <alternativeName>
        <fullName evidence="4">L/F-transferase</fullName>
    </alternativeName>
    <alternativeName>
        <fullName evidence="4">Leucyltransferase</fullName>
    </alternativeName>
    <alternativeName>
        <fullName evidence="4">Phenyalanyltransferase</fullName>
    </alternativeName>
</protein>
<sequence>MELIPPQILLGAYSEGVFPMAEDGELQWYSPLMRGVIPLDDNFHIPRGLKKALRKNPYEVRFDTAFQEVMLGCAEREETWIDKVIIDSYTELFRLGFAHSVECWDEDGLQGGLYGVKYEGAFFGESMFSRKSDASKIALVHLVEKLREDGVRLLDTQWMTEHLTQFGGREVPREEYLQLLAEAIGPPVTESNKS</sequence>
<dbReference type="InterPro" id="IPR042203">
    <property type="entry name" value="Leu/Phe-tRNA_Trfase_C"/>
</dbReference>
<dbReference type="OrthoDB" id="9790282at2"/>
<dbReference type="Proteomes" id="UP000239907">
    <property type="component" value="Unassembled WGS sequence"/>
</dbReference>
<comment type="catalytic activity">
    <reaction evidence="4">
        <text>L-phenylalanyl-tRNA(Phe) + an N-terminal L-alpha-aminoacyl-[protein] = an N-terminal L-phenylalanyl-L-alpha-aminoacyl-[protein] + tRNA(Phe)</text>
        <dbReference type="Rhea" id="RHEA:43632"/>
        <dbReference type="Rhea" id="RHEA-COMP:9668"/>
        <dbReference type="Rhea" id="RHEA-COMP:9699"/>
        <dbReference type="Rhea" id="RHEA-COMP:10636"/>
        <dbReference type="Rhea" id="RHEA-COMP:10637"/>
        <dbReference type="ChEBI" id="CHEBI:78442"/>
        <dbReference type="ChEBI" id="CHEBI:78531"/>
        <dbReference type="ChEBI" id="CHEBI:78597"/>
        <dbReference type="ChEBI" id="CHEBI:83561"/>
        <dbReference type="EC" id="2.3.2.6"/>
    </reaction>
</comment>
<keyword evidence="1 4" id="KW-0963">Cytoplasm</keyword>
<dbReference type="InterPro" id="IPR016181">
    <property type="entry name" value="Acyl_CoA_acyltransferase"/>
</dbReference>
<dbReference type="GO" id="GO:0005737">
    <property type="term" value="C:cytoplasm"/>
    <property type="evidence" value="ECO:0007669"/>
    <property type="project" value="UniProtKB-SubCell"/>
</dbReference>
<evidence type="ECO:0000256" key="1">
    <source>
        <dbReference type="ARBA" id="ARBA00022490"/>
    </source>
</evidence>
<dbReference type="EMBL" id="MQWA01000001">
    <property type="protein sequence ID" value="PQJ30225.1"/>
    <property type="molecule type" value="Genomic_DNA"/>
</dbReference>
<evidence type="ECO:0000313" key="5">
    <source>
        <dbReference type="EMBL" id="PQJ30225.1"/>
    </source>
</evidence>
<evidence type="ECO:0000256" key="3">
    <source>
        <dbReference type="ARBA" id="ARBA00023315"/>
    </source>
</evidence>
<accession>A0A2S7U5E2</accession>
<dbReference type="EC" id="2.3.2.6" evidence="4"/>
<comment type="function">
    <text evidence="4">Functions in the N-end rule pathway of protein degradation where it conjugates Leu, Phe and, less efficiently, Met from aminoacyl-tRNAs to the N-termini of proteins containing an N-terminal arginine or lysine.</text>
</comment>
<evidence type="ECO:0000256" key="4">
    <source>
        <dbReference type="HAMAP-Rule" id="MF_00688"/>
    </source>
</evidence>
<dbReference type="InterPro" id="IPR004616">
    <property type="entry name" value="Leu/Phe-tRNA_Trfase"/>
</dbReference>
<dbReference type="SUPFAM" id="SSF55729">
    <property type="entry name" value="Acyl-CoA N-acyltransferases (Nat)"/>
    <property type="match status" value="1"/>
</dbReference>
<organism evidence="5 6">
    <name type="scientific">Rubritalea profundi</name>
    <dbReference type="NCBI Taxonomy" id="1658618"/>
    <lineage>
        <taxon>Bacteria</taxon>
        <taxon>Pseudomonadati</taxon>
        <taxon>Verrucomicrobiota</taxon>
        <taxon>Verrucomicrobiia</taxon>
        <taxon>Verrucomicrobiales</taxon>
        <taxon>Rubritaleaceae</taxon>
        <taxon>Rubritalea</taxon>
    </lineage>
</organism>
<gene>
    <name evidence="4" type="primary">aat</name>
    <name evidence="5" type="ORF">BSZ32_02505</name>
</gene>
<comment type="catalytic activity">
    <reaction evidence="4">
        <text>N-terminal L-lysyl-[protein] + L-leucyl-tRNA(Leu) = N-terminal L-leucyl-L-lysyl-[protein] + tRNA(Leu) + H(+)</text>
        <dbReference type="Rhea" id="RHEA:12340"/>
        <dbReference type="Rhea" id="RHEA-COMP:9613"/>
        <dbReference type="Rhea" id="RHEA-COMP:9622"/>
        <dbReference type="Rhea" id="RHEA-COMP:12670"/>
        <dbReference type="Rhea" id="RHEA-COMP:12671"/>
        <dbReference type="ChEBI" id="CHEBI:15378"/>
        <dbReference type="ChEBI" id="CHEBI:65249"/>
        <dbReference type="ChEBI" id="CHEBI:78442"/>
        <dbReference type="ChEBI" id="CHEBI:78494"/>
        <dbReference type="ChEBI" id="CHEBI:133043"/>
        <dbReference type="EC" id="2.3.2.6"/>
    </reaction>
</comment>